<evidence type="ECO:0000256" key="7">
    <source>
        <dbReference type="ARBA" id="ARBA00022679"/>
    </source>
</evidence>
<feature type="transmembrane region" description="Helical" evidence="15">
    <location>
        <begin position="254"/>
        <end position="275"/>
    </location>
</feature>
<feature type="transmembrane region" description="Helical" evidence="15">
    <location>
        <begin position="101"/>
        <end position="122"/>
    </location>
</feature>
<comment type="similarity">
    <text evidence="4">Belongs to the major facilitator superfamily. Sugar transporter (TC 2.A.1.1) family.</text>
</comment>
<dbReference type="GO" id="GO:0047536">
    <property type="term" value="F:2-aminoadipate transaminase activity"/>
    <property type="evidence" value="ECO:0007669"/>
    <property type="project" value="TreeGrafter"/>
</dbReference>
<evidence type="ECO:0000256" key="8">
    <source>
        <dbReference type="ARBA" id="ARBA00022692"/>
    </source>
</evidence>
<keyword evidence="11 15" id="KW-0472">Membrane</keyword>
<dbReference type="Proteomes" id="UP001383192">
    <property type="component" value="Unassembled WGS sequence"/>
</dbReference>
<evidence type="ECO:0000256" key="1">
    <source>
        <dbReference type="ARBA" id="ARBA00001933"/>
    </source>
</evidence>
<feature type="compositionally biased region" description="Polar residues" evidence="14">
    <location>
        <begin position="1159"/>
        <end position="1172"/>
    </location>
</feature>
<dbReference type="EMBL" id="JAYKXP010000039">
    <property type="protein sequence ID" value="KAK7039228.1"/>
    <property type="molecule type" value="Genomic_DNA"/>
</dbReference>
<keyword evidence="10 15" id="KW-1133">Transmembrane helix</keyword>
<dbReference type="InterPro" id="IPR005828">
    <property type="entry name" value="MFS_sugar_transport-like"/>
</dbReference>
<dbReference type="FunFam" id="1.20.1250.20:FF:000134">
    <property type="entry name" value="MFS sugar transporter protein"/>
    <property type="match status" value="1"/>
</dbReference>
<dbReference type="GO" id="GO:0016020">
    <property type="term" value="C:membrane"/>
    <property type="evidence" value="ECO:0007669"/>
    <property type="project" value="UniProtKB-SubCell"/>
</dbReference>
<organism evidence="17 18">
    <name type="scientific">Paramarasmius palmivorus</name>
    <dbReference type="NCBI Taxonomy" id="297713"/>
    <lineage>
        <taxon>Eukaryota</taxon>
        <taxon>Fungi</taxon>
        <taxon>Dikarya</taxon>
        <taxon>Basidiomycota</taxon>
        <taxon>Agaricomycotina</taxon>
        <taxon>Agaricomycetes</taxon>
        <taxon>Agaricomycetidae</taxon>
        <taxon>Agaricales</taxon>
        <taxon>Marasmiineae</taxon>
        <taxon>Marasmiaceae</taxon>
        <taxon>Paramarasmius</taxon>
    </lineage>
</organism>
<comment type="caution">
    <text evidence="17">The sequence shown here is derived from an EMBL/GenBank/DDBJ whole genome shotgun (WGS) entry which is preliminary data.</text>
</comment>
<dbReference type="GO" id="GO:0006571">
    <property type="term" value="P:tyrosine biosynthetic process"/>
    <property type="evidence" value="ECO:0007669"/>
    <property type="project" value="TreeGrafter"/>
</dbReference>
<feature type="compositionally biased region" description="Low complexity" evidence="14">
    <location>
        <begin position="1056"/>
        <end position="1075"/>
    </location>
</feature>
<accession>A0AAW0CHD0</accession>
<feature type="transmembrane region" description="Helical" evidence="15">
    <location>
        <begin position="47"/>
        <end position="68"/>
    </location>
</feature>
<dbReference type="InterPro" id="IPR005829">
    <property type="entry name" value="Sugar_transporter_CS"/>
</dbReference>
<feature type="region of interest" description="Disordered" evidence="14">
    <location>
        <begin position="1156"/>
        <end position="1262"/>
    </location>
</feature>
<feature type="domain" description="Major facilitator superfamily (MFS) profile" evidence="16">
    <location>
        <begin position="8"/>
        <end position="442"/>
    </location>
</feature>
<evidence type="ECO:0000256" key="9">
    <source>
        <dbReference type="ARBA" id="ARBA00022898"/>
    </source>
</evidence>
<feature type="compositionally biased region" description="Basic and acidic residues" evidence="14">
    <location>
        <begin position="1076"/>
        <end position="1090"/>
    </location>
</feature>
<dbReference type="InterPro" id="IPR020846">
    <property type="entry name" value="MFS_dom"/>
</dbReference>
<feature type="region of interest" description="Disordered" evidence="14">
    <location>
        <begin position="1863"/>
        <end position="1896"/>
    </location>
</feature>
<keyword evidence="8 15" id="KW-0812">Transmembrane</keyword>
<proteinExistence type="inferred from homology"/>
<comment type="similarity">
    <text evidence="3">Belongs to the class-I pyridoxal-phosphate-dependent aminotransferase family.</text>
</comment>
<dbReference type="Pfam" id="PF00083">
    <property type="entry name" value="Sugar_tr"/>
    <property type="match status" value="1"/>
</dbReference>
<gene>
    <name evidence="17" type="ORF">VNI00_010133</name>
</gene>
<feature type="compositionally biased region" description="Basic residues" evidence="14">
    <location>
        <begin position="1191"/>
        <end position="1200"/>
    </location>
</feature>
<evidence type="ECO:0000256" key="13">
    <source>
        <dbReference type="ARBA" id="ARBA00049119"/>
    </source>
</evidence>
<dbReference type="InterPro" id="IPR004839">
    <property type="entry name" value="Aminotransferase_I/II_large"/>
</dbReference>
<comment type="cofactor">
    <cofactor evidence="1">
        <name>pyridoxal 5'-phosphate</name>
        <dbReference type="ChEBI" id="CHEBI:597326"/>
    </cofactor>
</comment>
<feature type="compositionally biased region" description="Low complexity" evidence="14">
    <location>
        <begin position="1710"/>
        <end position="1726"/>
    </location>
</feature>
<dbReference type="Pfam" id="PF04082">
    <property type="entry name" value="Fungal_trans"/>
    <property type="match status" value="1"/>
</dbReference>
<dbReference type="SMART" id="SM00906">
    <property type="entry name" value="Fungal_trans"/>
    <property type="match status" value="1"/>
</dbReference>
<evidence type="ECO:0000256" key="15">
    <source>
        <dbReference type="SAM" id="Phobius"/>
    </source>
</evidence>
<dbReference type="GO" id="GO:0008793">
    <property type="term" value="F:aromatic-amino-acid transaminase activity"/>
    <property type="evidence" value="ECO:0007669"/>
    <property type="project" value="TreeGrafter"/>
</dbReference>
<sequence>MRPYIVMVGLFAGLGSFLFGYDTGIITTSIAHDSFKDYMGRPSDAATGAIVATYIAGEAVGAIIQMILGDVLGRKRFMQLMCMTVTVGTVIQTAAQNYAMFLVGRILTGVAVGGLVGTVPIYNSEISPPESRGVIGGLSGYMIGIGGFLANWIGYACGFASDTTSFQWRFPLALQVPPGVILFFGLFILPESPRWLIRAGRDEEAKAAFSRIRGNLTADTLHAEFEDMREQILFEKSSEVSTFVEAWRKYKKRIIIAVAVQTMTSLTGVNVINYYQTTLYKQLGITGHTILLLAGVYGTIGVLINIISLRLVDRFGRVKLLGYGAAGLCVDLIYSALMARFFASSDNRVGKGFAILGIYMFTAIYYLGINSTTWLYGVEILPMFLRSKVTGLASTSHFVVNIAITEAGPSAFANIKENYYYVFVATTFVSAVCVFCFFPETKGRSLEMIAAEFGDEVVVAESAKQEVISAKSGLEELEHTKTSVAILLIIPTLNVERYRITATTMTIDTDSRPKAVDLSHHLNTLSKSRTPSPLKDIIKYMHEPGMISLAGGLPHPSLFPYNELRLDAYTPDADLSPGEPSVSSVTLHTAKYAKEDRTNTISANLQYGTANGSAKLSRLLREFTEDVIRPGFSDFEILLHSGNTDAWSKVVSLLCEPRDYILVEQYTYPSSQALWAPLGCRGVPVPMDKDGIIPEELENILRDWDEDERGGKKPSLLYTVPVGQNPTGATLPLERKKAIYEICVQYDIVICEDDPYYFLQLPTYAPPHDRSQEETAAVTLNELVQTLVPTFSSLDRQGRVIRLETFSKTLGPGNRLGYFVCNPLFAERLLRATEVMTQTPSGWSQMIIEELLATWGHEGYLRWLTGLRYSYAIRRDWMCDILAEHFDVVGAPKDMTNDVVALPQGHAADGARDDIAPLFSFTYPKAGMFLWIKLDLNHNPVYQRMKANGIVNAEEIWEQEFWMEMIKSKVLLTPGSYYTPILEKNRRMAQEEGAVYFRLAYSYETRDDIKLGIQRMAQAFKRNWGNTSISQSAPSPPVRLKCGGEGDSPNSNTIMTSEVPPEIPPSTTSPTQSKSADTDRPLKAKEEMSRERQYWEVIVHALNGKNSRVPKPVPSSSEPVNSEVNQLRRYIRRLAIADSEDRDRMLKQWMKDERIDPNHSFSSHNGNDPGTTSDDEGFDSPSARLDEPHMNRKRPLKKLRTKDQDREMSPSADESDDQDDDTRWRPESALQLSLKPATPTDSDNSSGAEGSERHRPAPPNQQVSSWVDYYISTCVPASYEDDGISQEHSQLLLKNFFCWQGPRNSIVDKKLFEVAMKENDPKYYSHFLLYALYTHTMRYVPQLSDKSHEYTAKTHLLLAAAMSRPSSIPTAQAFGAGMLLLASNHAARGMYAQAWYLTASAVGMIIDLECHSDKPYDDHSGEKLSERAYAHRQMRLRIFWAAYNWDKLLALSLNKKPLLTLEERHPPLPDPKDSDDLWVPLLATDSPRPLFSYPRTLCHEAKCFHEYCRACQFLDEILCNLYRKKMRPPHAQQFVSHMRDRLLEWQSSAIKDVVIQEFDKFTSAPPPHILQLNLLIQLIWILLYRPFYYASSKDANKAVTHAVSTCERTAVKIADIFTLYDSHYPLGRASYVVIFAAFLAATVDLALADRQRAVSPEILHRLELCNRVLAGGSHNIPGMQSSVQSLQRHLHETLSRCNAGGCAQPNMQLSPPASVHSAMSSSPSLPGQNESPKPISVPATISPPVSEIQLIPGPPRSQPSVVTRVSSYSESPPHAHNIESLNGHVYPSVQVHPIAQNNTSPYHPPSAHVIQQPPVHHGYSSHPHPPQDASGTGPIMTPFIPYSVPQTVHQPSIVDYPSATGREHYSHTARRHSHMSQPDGTQPYSPISPQGPNEDQYVEYHGAPYEEQQVSAFFWPQDHYGYQQWSSTPV</sequence>
<feature type="compositionally biased region" description="Polar residues" evidence="14">
    <location>
        <begin position="1239"/>
        <end position="1248"/>
    </location>
</feature>
<dbReference type="InterPro" id="IPR015424">
    <property type="entry name" value="PyrdxlP-dep_Trfase"/>
</dbReference>
<feature type="transmembrane region" description="Helical" evidence="15">
    <location>
        <begin position="287"/>
        <end position="308"/>
    </location>
</feature>
<evidence type="ECO:0000256" key="5">
    <source>
        <dbReference type="ARBA" id="ARBA00022448"/>
    </source>
</evidence>
<feature type="region of interest" description="Disordered" evidence="14">
    <location>
        <begin position="1702"/>
        <end position="1740"/>
    </location>
</feature>
<dbReference type="Pfam" id="PF00155">
    <property type="entry name" value="Aminotran_1_2"/>
    <property type="match status" value="1"/>
</dbReference>
<evidence type="ECO:0000256" key="3">
    <source>
        <dbReference type="ARBA" id="ARBA00007441"/>
    </source>
</evidence>
<keyword evidence="7" id="KW-0808">Transferase</keyword>
<feature type="compositionally biased region" description="Polar residues" evidence="14">
    <location>
        <begin position="1875"/>
        <end position="1893"/>
    </location>
</feature>
<evidence type="ECO:0000259" key="16">
    <source>
        <dbReference type="PROSITE" id="PS50850"/>
    </source>
</evidence>
<dbReference type="GO" id="GO:0019878">
    <property type="term" value="P:lysine biosynthetic process via aminoadipic acid"/>
    <property type="evidence" value="ECO:0007669"/>
    <property type="project" value="TreeGrafter"/>
</dbReference>
<keyword evidence="5" id="KW-0813">Transport</keyword>
<evidence type="ECO:0000256" key="6">
    <source>
        <dbReference type="ARBA" id="ARBA00022576"/>
    </source>
</evidence>
<dbReference type="GO" id="GO:0008270">
    <property type="term" value="F:zinc ion binding"/>
    <property type="evidence" value="ECO:0007669"/>
    <property type="project" value="InterPro"/>
</dbReference>
<dbReference type="SUPFAM" id="SSF103473">
    <property type="entry name" value="MFS general substrate transporter"/>
    <property type="match status" value="1"/>
</dbReference>
<evidence type="ECO:0000256" key="14">
    <source>
        <dbReference type="SAM" id="MobiDB-lite"/>
    </source>
</evidence>
<evidence type="ECO:0000256" key="11">
    <source>
        <dbReference type="ARBA" id="ARBA00023136"/>
    </source>
</evidence>
<feature type="transmembrane region" description="Helical" evidence="15">
    <location>
        <begin position="419"/>
        <end position="438"/>
    </location>
</feature>
<dbReference type="InterPro" id="IPR036259">
    <property type="entry name" value="MFS_trans_sf"/>
</dbReference>
<dbReference type="InterPro" id="IPR050859">
    <property type="entry name" value="Class-I_PLP-dep_aminotransf"/>
</dbReference>
<feature type="transmembrane region" description="Helical" evidence="15">
    <location>
        <begin position="320"/>
        <end position="343"/>
    </location>
</feature>
<comment type="catalytic activity">
    <reaction evidence="13">
        <text>myo-inositol(out) + H(+)(out) = myo-inositol(in) + H(+)(in)</text>
        <dbReference type="Rhea" id="RHEA:60364"/>
        <dbReference type="ChEBI" id="CHEBI:15378"/>
        <dbReference type="ChEBI" id="CHEBI:17268"/>
    </reaction>
</comment>
<dbReference type="InterPro" id="IPR015421">
    <property type="entry name" value="PyrdxlP-dep_Trfase_major"/>
</dbReference>
<dbReference type="GO" id="GO:0009074">
    <property type="term" value="P:aromatic amino acid family catabolic process"/>
    <property type="evidence" value="ECO:0007669"/>
    <property type="project" value="TreeGrafter"/>
</dbReference>
<comment type="subcellular location">
    <subcellularLocation>
        <location evidence="2">Membrane</location>
        <topology evidence="2">Multi-pass membrane protein</topology>
    </subcellularLocation>
</comment>
<name>A0AAW0CHD0_9AGAR</name>
<dbReference type="InterPro" id="IPR003663">
    <property type="entry name" value="Sugar/inositol_transpt"/>
</dbReference>
<dbReference type="PANTHER" id="PTHR42790:SF21">
    <property type="entry name" value="AROMATIC_AMINOADIPATE AMINOTRANSFERASE 1"/>
    <property type="match status" value="1"/>
</dbReference>
<dbReference type="InterPro" id="IPR007219">
    <property type="entry name" value="XnlR_reg_dom"/>
</dbReference>
<evidence type="ECO:0000256" key="4">
    <source>
        <dbReference type="ARBA" id="ARBA00010992"/>
    </source>
</evidence>
<dbReference type="CDD" id="cd00609">
    <property type="entry name" value="AAT_like"/>
    <property type="match status" value="1"/>
</dbReference>
<dbReference type="NCBIfam" id="TIGR00879">
    <property type="entry name" value="SP"/>
    <property type="match status" value="1"/>
</dbReference>
<evidence type="ECO:0000256" key="12">
    <source>
        <dbReference type="ARBA" id="ARBA00023242"/>
    </source>
</evidence>
<dbReference type="PROSITE" id="PS50850">
    <property type="entry name" value="MFS"/>
    <property type="match status" value="1"/>
</dbReference>
<dbReference type="GO" id="GO:0030170">
    <property type="term" value="F:pyridoxal phosphate binding"/>
    <property type="evidence" value="ECO:0007669"/>
    <property type="project" value="InterPro"/>
</dbReference>
<dbReference type="SUPFAM" id="SSF53383">
    <property type="entry name" value="PLP-dependent transferases"/>
    <property type="match status" value="1"/>
</dbReference>
<dbReference type="PANTHER" id="PTHR42790">
    <property type="entry name" value="AMINOTRANSFERASE"/>
    <property type="match status" value="1"/>
</dbReference>
<dbReference type="GO" id="GO:0022857">
    <property type="term" value="F:transmembrane transporter activity"/>
    <property type="evidence" value="ECO:0007669"/>
    <property type="project" value="InterPro"/>
</dbReference>
<protein>
    <recommendedName>
        <fullName evidence="16">Major facilitator superfamily (MFS) profile domain-containing protein</fullName>
    </recommendedName>
</protein>
<dbReference type="GO" id="GO:0006351">
    <property type="term" value="P:DNA-templated transcription"/>
    <property type="evidence" value="ECO:0007669"/>
    <property type="project" value="InterPro"/>
</dbReference>
<feature type="region of interest" description="Disordered" evidence="14">
    <location>
        <begin position="1026"/>
        <end position="1090"/>
    </location>
</feature>
<evidence type="ECO:0000256" key="10">
    <source>
        <dbReference type="ARBA" id="ARBA00022989"/>
    </source>
</evidence>
<dbReference type="Gene3D" id="3.40.640.10">
    <property type="entry name" value="Type I PLP-dependent aspartate aminotransferase-like (Major domain)"/>
    <property type="match status" value="1"/>
</dbReference>
<keyword evidence="18" id="KW-1185">Reference proteome</keyword>
<dbReference type="PRINTS" id="PR00171">
    <property type="entry name" value="SUGRTRNSPORT"/>
</dbReference>
<keyword evidence="9" id="KW-0663">Pyridoxal phosphate</keyword>
<dbReference type="Gene3D" id="1.20.1250.20">
    <property type="entry name" value="MFS general substrate transporter like domains"/>
    <property type="match status" value="1"/>
</dbReference>
<keyword evidence="6" id="KW-0032">Aminotransferase</keyword>
<keyword evidence="12" id="KW-0539">Nucleus</keyword>
<reference evidence="17 18" key="1">
    <citation type="submission" date="2024-01" db="EMBL/GenBank/DDBJ databases">
        <title>A draft genome for a cacao thread blight-causing isolate of Paramarasmius palmivorus.</title>
        <authorList>
            <person name="Baruah I.K."/>
            <person name="Bukari Y."/>
            <person name="Amoako-Attah I."/>
            <person name="Meinhardt L.W."/>
            <person name="Bailey B.A."/>
            <person name="Cohen S.P."/>
        </authorList>
    </citation>
    <scope>NUCLEOTIDE SEQUENCE [LARGE SCALE GENOMIC DNA]</scope>
    <source>
        <strain evidence="17 18">GH-12</strain>
    </source>
</reference>
<evidence type="ECO:0000313" key="17">
    <source>
        <dbReference type="EMBL" id="KAK7039228.1"/>
    </source>
</evidence>
<dbReference type="PROSITE" id="PS00217">
    <property type="entry name" value="SUGAR_TRANSPORT_2"/>
    <property type="match status" value="1"/>
</dbReference>
<dbReference type="CDD" id="cd12148">
    <property type="entry name" value="fungal_TF_MHR"/>
    <property type="match status" value="1"/>
</dbReference>
<evidence type="ECO:0000313" key="18">
    <source>
        <dbReference type="Proteomes" id="UP001383192"/>
    </source>
</evidence>
<feature type="transmembrane region" description="Helical" evidence="15">
    <location>
        <begin position="349"/>
        <end position="368"/>
    </location>
</feature>
<evidence type="ECO:0000256" key="2">
    <source>
        <dbReference type="ARBA" id="ARBA00004141"/>
    </source>
</evidence>
<dbReference type="GO" id="GO:0003677">
    <property type="term" value="F:DNA binding"/>
    <property type="evidence" value="ECO:0007669"/>
    <property type="project" value="InterPro"/>
</dbReference>
<feature type="transmembrane region" description="Helical" evidence="15">
    <location>
        <begin position="134"/>
        <end position="156"/>
    </location>
</feature>